<dbReference type="RefSeq" id="WP_153022192.1">
    <property type="nucleotide sequence ID" value="NZ_BAABIH010000027.1"/>
</dbReference>
<dbReference type="NCBIfam" id="TIGR03083">
    <property type="entry name" value="maleylpyruvate isomerase family mycothiol-dependent enzyme"/>
    <property type="match status" value="1"/>
</dbReference>
<dbReference type="EMBL" id="CP045529">
    <property type="protein sequence ID" value="QFU98185.1"/>
    <property type="molecule type" value="Genomic_DNA"/>
</dbReference>
<dbReference type="InterPro" id="IPR017517">
    <property type="entry name" value="Maleyloyr_isom"/>
</dbReference>
<sequence>MPDSGDAPRHARLRAGLAAALGAASPDDPTLCEGWEARHLAAHVLTRQRTPRINSPAFRDLADRAQDPEVYAGLVARVAAPPPRLSPHAWAGDLMNVTEFFVHAEDVRRGAGDVPSRPLDDDLVASLWRQLGVAGRLSYRRAAPGVLLVAPGVGRRRVSRPRRDAGTVVVTGEVGELVLHAFGRGRHAHVTVTGDAPDLVALDDVRPGPAR</sequence>
<dbReference type="OrthoDB" id="3268903at2"/>
<name>A0A5P9QCI1_9MICO</name>
<dbReference type="KEGG" id="lxl:KDY119_01695"/>
<evidence type="ECO:0000313" key="2">
    <source>
        <dbReference type="Proteomes" id="UP000326702"/>
    </source>
</evidence>
<accession>A0A5P9QCI1</accession>
<dbReference type="InterPro" id="IPR017519">
    <property type="entry name" value="CHP03085"/>
</dbReference>
<gene>
    <name evidence="1" type="ORF">KDY119_01695</name>
</gene>
<proteinExistence type="predicted"/>
<reference evidence="1 2" key="1">
    <citation type="submission" date="2019-10" db="EMBL/GenBank/DDBJ databases">
        <title>Genome sequence of Luteimicrobium xylanilyticum HY-24.</title>
        <authorList>
            <person name="Kim D.Y."/>
            <person name="Park H.-Y."/>
        </authorList>
    </citation>
    <scope>NUCLEOTIDE SEQUENCE [LARGE SCALE GENOMIC DNA]</scope>
    <source>
        <strain evidence="1 2">HY-24</strain>
    </source>
</reference>
<dbReference type="NCBIfam" id="TIGR03085">
    <property type="entry name" value="TIGR03085 family metal-binding protein"/>
    <property type="match status" value="1"/>
</dbReference>
<evidence type="ECO:0008006" key="3">
    <source>
        <dbReference type="Google" id="ProtNLM"/>
    </source>
</evidence>
<keyword evidence="2" id="KW-1185">Reference proteome</keyword>
<dbReference type="AlphaFoldDB" id="A0A5P9QCI1"/>
<dbReference type="Proteomes" id="UP000326702">
    <property type="component" value="Chromosome"/>
</dbReference>
<dbReference type="InterPro" id="IPR034660">
    <property type="entry name" value="DinB/YfiT-like"/>
</dbReference>
<evidence type="ECO:0000313" key="1">
    <source>
        <dbReference type="EMBL" id="QFU98185.1"/>
    </source>
</evidence>
<protein>
    <recommendedName>
        <fullName evidence="3">Mycothiol-dependent maleylpyruvate isomerase metal-binding domain-containing protein</fullName>
    </recommendedName>
</protein>
<organism evidence="1 2">
    <name type="scientific">Luteimicrobium xylanilyticum</name>
    <dbReference type="NCBI Taxonomy" id="1133546"/>
    <lineage>
        <taxon>Bacteria</taxon>
        <taxon>Bacillati</taxon>
        <taxon>Actinomycetota</taxon>
        <taxon>Actinomycetes</taxon>
        <taxon>Micrococcales</taxon>
        <taxon>Luteimicrobium</taxon>
    </lineage>
</organism>
<dbReference type="SUPFAM" id="SSF109854">
    <property type="entry name" value="DinB/YfiT-like putative metalloenzymes"/>
    <property type="match status" value="1"/>
</dbReference>